<keyword evidence="2" id="KW-1185">Reference proteome</keyword>
<name>A0A2J6QCD0_9HELO</name>
<evidence type="ECO:0000313" key="2">
    <source>
        <dbReference type="Proteomes" id="UP000235672"/>
    </source>
</evidence>
<evidence type="ECO:0000313" key="1">
    <source>
        <dbReference type="EMBL" id="PMD23924.1"/>
    </source>
</evidence>
<protein>
    <submittedName>
        <fullName evidence="1">Uncharacterized protein</fullName>
    </submittedName>
</protein>
<proteinExistence type="predicted"/>
<sequence length="175" mass="20241">MSMTKMTTCLPCMQENPDCVTEINTVGWIEILAGRPLAASRTRERHSGARFSIHWLKLADKRRKARLFFVDNFKRLSTTESIDHRLSRPSTSSNESLQILYHFPLPPPIRKSCGLCDRPCRVVNMKHRLRHIPRYLVRGPIPKDSMEQIFLVALLTAFSWRIIPSCAENSFCCLR</sequence>
<dbReference type="EMBL" id="KZ613474">
    <property type="protein sequence ID" value="PMD23924.1"/>
    <property type="molecule type" value="Genomic_DNA"/>
</dbReference>
<dbReference type="AlphaFoldDB" id="A0A2J6QCD0"/>
<organism evidence="1 2">
    <name type="scientific">Hyaloscypha hepaticicola</name>
    <dbReference type="NCBI Taxonomy" id="2082293"/>
    <lineage>
        <taxon>Eukaryota</taxon>
        <taxon>Fungi</taxon>
        <taxon>Dikarya</taxon>
        <taxon>Ascomycota</taxon>
        <taxon>Pezizomycotina</taxon>
        <taxon>Leotiomycetes</taxon>
        <taxon>Helotiales</taxon>
        <taxon>Hyaloscyphaceae</taxon>
        <taxon>Hyaloscypha</taxon>
    </lineage>
</organism>
<reference evidence="1 2" key="1">
    <citation type="submission" date="2016-05" db="EMBL/GenBank/DDBJ databases">
        <title>A degradative enzymes factory behind the ericoid mycorrhizal symbiosis.</title>
        <authorList>
            <consortium name="DOE Joint Genome Institute"/>
            <person name="Martino E."/>
            <person name="Morin E."/>
            <person name="Grelet G."/>
            <person name="Kuo A."/>
            <person name="Kohler A."/>
            <person name="Daghino S."/>
            <person name="Barry K."/>
            <person name="Choi C."/>
            <person name="Cichocki N."/>
            <person name="Clum A."/>
            <person name="Copeland A."/>
            <person name="Hainaut M."/>
            <person name="Haridas S."/>
            <person name="Labutti K."/>
            <person name="Lindquist E."/>
            <person name="Lipzen A."/>
            <person name="Khouja H.-R."/>
            <person name="Murat C."/>
            <person name="Ohm R."/>
            <person name="Olson A."/>
            <person name="Spatafora J."/>
            <person name="Veneault-Fourrey C."/>
            <person name="Henrissat B."/>
            <person name="Grigoriev I."/>
            <person name="Martin F."/>
            <person name="Perotto S."/>
        </authorList>
    </citation>
    <scope>NUCLEOTIDE SEQUENCE [LARGE SCALE GENOMIC DNA]</scope>
    <source>
        <strain evidence="1 2">UAMH 7357</strain>
    </source>
</reference>
<dbReference type="Proteomes" id="UP000235672">
    <property type="component" value="Unassembled WGS sequence"/>
</dbReference>
<gene>
    <name evidence="1" type="ORF">NA56DRAFT_55788</name>
</gene>
<accession>A0A2J6QCD0</accession>